<evidence type="ECO:0000256" key="1">
    <source>
        <dbReference type="ARBA" id="ARBA00001947"/>
    </source>
</evidence>
<organism evidence="7 8">
    <name type="scientific">Woeseia oceani</name>
    <dbReference type="NCBI Taxonomy" id="1548547"/>
    <lineage>
        <taxon>Bacteria</taxon>
        <taxon>Pseudomonadati</taxon>
        <taxon>Pseudomonadota</taxon>
        <taxon>Gammaproteobacteria</taxon>
        <taxon>Woeseiales</taxon>
        <taxon>Woeseiaceae</taxon>
        <taxon>Woeseia</taxon>
    </lineage>
</organism>
<dbReference type="Pfam" id="PF02633">
    <property type="entry name" value="Creatininase"/>
    <property type="match status" value="1"/>
</dbReference>
<evidence type="ECO:0000313" key="8">
    <source>
        <dbReference type="Proteomes" id="UP000092695"/>
    </source>
</evidence>
<keyword evidence="8" id="KW-1185">Reference proteome</keyword>
<name>A0A193LDR2_9GAMM</name>
<evidence type="ECO:0000256" key="6">
    <source>
        <dbReference type="SAM" id="SignalP"/>
    </source>
</evidence>
<dbReference type="GO" id="GO:0009231">
    <property type="term" value="P:riboflavin biosynthetic process"/>
    <property type="evidence" value="ECO:0007669"/>
    <property type="project" value="TreeGrafter"/>
</dbReference>
<dbReference type="GO" id="GO:0016811">
    <property type="term" value="F:hydrolase activity, acting on carbon-nitrogen (but not peptide) bonds, in linear amides"/>
    <property type="evidence" value="ECO:0007669"/>
    <property type="project" value="TreeGrafter"/>
</dbReference>
<evidence type="ECO:0000313" key="7">
    <source>
        <dbReference type="EMBL" id="ANO50581.1"/>
    </source>
</evidence>
<feature type="chain" id="PRO_5008260107" description="Creatininase" evidence="6">
    <location>
        <begin position="33"/>
        <end position="306"/>
    </location>
</feature>
<dbReference type="KEGG" id="woc:BA177_04560"/>
<dbReference type="InterPro" id="IPR003785">
    <property type="entry name" value="Creatininase/forma_Hydrolase"/>
</dbReference>
<dbReference type="GO" id="GO:0046872">
    <property type="term" value="F:metal ion binding"/>
    <property type="evidence" value="ECO:0007669"/>
    <property type="project" value="UniProtKB-KW"/>
</dbReference>
<comment type="cofactor">
    <cofactor evidence="1">
        <name>Zn(2+)</name>
        <dbReference type="ChEBI" id="CHEBI:29105"/>
    </cofactor>
</comment>
<keyword evidence="6" id="KW-0732">Signal</keyword>
<dbReference type="InterPro" id="IPR024087">
    <property type="entry name" value="Creatininase-like_sf"/>
</dbReference>
<dbReference type="Gene3D" id="3.40.50.10310">
    <property type="entry name" value="Creatininase"/>
    <property type="match status" value="1"/>
</dbReference>
<comment type="similarity">
    <text evidence="5">Belongs to the creatininase superfamily.</text>
</comment>
<dbReference type="PANTHER" id="PTHR35005:SF1">
    <property type="entry name" value="2-AMINO-5-FORMYLAMINO-6-RIBOSYLAMINOPYRIMIDIN-4(3H)-ONE 5'-MONOPHOSPHATE DEFORMYLASE"/>
    <property type="match status" value="1"/>
</dbReference>
<dbReference type="STRING" id="1548547.BA177_04560"/>
<evidence type="ECO:0000256" key="4">
    <source>
        <dbReference type="ARBA" id="ARBA00022833"/>
    </source>
</evidence>
<dbReference type="PANTHER" id="PTHR35005">
    <property type="entry name" value="3-DEHYDRO-SCYLLO-INOSOSE HYDROLASE"/>
    <property type="match status" value="1"/>
</dbReference>
<feature type="signal peptide" evidence="6">
    <location>
        <begin position="1"/>
        <end position="32"/>
    </location>
</feature>
<keyword evidence="2" id="KW-0479">Metal-binding</keyword>
<keyword evidence="3" id="KW-0378">Hydrolase</keyword>
<keyword evidence="4" id="KW-0862">Zinc</keyword>
<protein>
    <recommendedName>
        <fullName evidence="9">Creatininase</fullName>
    </recommendedName>
</protein>
<dbReference type="SUPFAM" id="SSF102215">
    <property type="entry name" value="Creatininase"/>
    <property type="match status" value="1"/>
</dbReference>
<dbReference type="EMBL" id="CP016268">
    <property type="protein sequence ID" value="ANO50581.1"/>
    <property type="molecule type" value="Genomic_DNA"/>
</dbReference>
<gene>
    <name evidence="7" type="ORF">BA177_04560</name>
</gene>
<proteinExistence type="inferred from homology"/>
<evidence type="ECO:0000256" key="5">
    <source>
        <dbReference type="ARBA" id="ARBA00024029"/>
    </source>
</evidence>
<dbReference type="AlphaFoldDB" id="A0A193LDR2"/>
<evidence type="ECO:0000256" key="2">
    <source>
        <dbReference type="ARBA" id="ARBA00022723"/>
    </source>
</evidence>
<sequence>MLPDTPEERLMSPFLRSLCLFACFAVSTNACAQLEEQRSTGGGKCERSVYNCADTPNPLPPADTVWLEEMTWMDVRDAMASGKTTIIIPGGGVEPNGPWLALGKHNYVLQATCDAIARDLGNALCAPVNAFVPEGDPETRSGHMDTVGTISVRDETYEAIMTDVAVSMRAHGFKNIVLLSDNGGSSQSILQSIAEQLNAAWGGTPRVHYIPEYYASWNDADQVLLDAGVTKKGVRDGVHDDPSSTFLMMLTDPQTVRWQARVDADLATIDGVSISDRETARKWGLALLKKRADLTVAAIRKSVEAQ</sequence>
<evidence type="ECO:0008006" key="9">
    <source>
        <dbReference type="Google" id="ProtNLM"/>
    </source>
</evidence>
<reference evidence="7 8" key="1">
    <citation type="submission" date="2016-06" db="EMBL/GenBank/DDBJ databases">
        <title>Complete genome sequence of a deep-branching marine Gamma Proteobacterium Woeseia oceani type strain XK5.</title>
        <authorList>
            <person name="Mu D."/>
            <person name="Du Z."/>
        </authorList>
    </citation>
    <scope>NUCLEOTIDE SEQUENCE [LARGE SCALE GENOMIC DNA]</scope>
    <source>
        <strain evidence="7 8">XK5</strain>
    </source>
</reference>
<evidence type="ECO:0000256" key="3">
    <source>
        <dbReference type="ARBA" id="ARBA00022801"/>
    </source>
</evidence>
<dbReference type="Proteomes" id="UP000092695">
    <property type="component" value="Chromosome"/>
</dbReference>
<accession>A0A193LDR2</accession>